<feature type="transmembrane region" description="Helical" evidence="6">
    <location>
        <begin position="341"/>
        <end position="364"/>
    </location>
</feature>
<protein>
    <submittedName>
        <fullName evidence="7">Integral membrane protein GPR155</fullName>
    </submittedName>
</protein>
<feature type="compositionally biased region" description="Polar residues" evidence="5">
    <location>
        <begin position="816"/>
        <end position="827"/>
    </location>
</feature>
<keyword evidence="3 6" id="KW-1133">Transmembrane helix</keyword>
<feature type="region of interest" description="Disordered" evidence="5">
    <location>
        <begin position="164"/>
        <end position="187"/>
    </location>
</feature>
<comment type="caution">
    <text evidence="7">The sequence shown here is derived from an EMBL/GenBank/DDBJ whole genome shotgun (WGS) entry which is preliminary data.</text>
</comment>
<dbReference type="InterPro" id="IPR051832">
    <property type="entry name" value="mTOR-Rac_regulators"/>
</dbReference>
<name>A0AA35SZZ2_GEOBA</name>
<feature type="compositionally biased region" description="Polar residues" evidence="5">
    <location>
        <begin position="164"/>
        <end position="174"/>
    </location>
</feature>
<feature type="transmembrane region" description="Helical" evidence="6">
    <location>
        <begin position="315"/>
        <end position="335"/>
    </location>
</feature>
<evidence type="ECO:0000256" key="2">
    <source>
        <dbReference type="ARBA" id="ARBA00022692"/>
    </source>
</evidence>
<feature type="transmembrane region" description="Helical" evidence="6">
    <location>
        <begin position="890"/>
        <end position="913"/>
    </location>
</feature>
<feature type="transmembrane region" description="Helical" evidence="6">
    <location>
        <begin position="681"/>
        <end position="714"/>
    </location>
</feature>
<feature type="non-terminal residue" evidence="7">
    <location>
        <position position="1"/>
    </location>
</feature>
<dbReference type="Proteomes" id="UP001174909">
    <property type="component" value="Unassembled WGS sequence"/>
</dbReference>
<proteinExistence type="predicted"/>
<keyword evidence="8" id="KW-1185">Reference proteome</keyword>
<comment type="subcellular location">
    <subcellularLocation>
        <location evidence="1">Membrane</location>
        <topology evidence="1">Multi-pass membrane protein</topology>
    </subcellularLocation>
</comment>
<feature type="transmembrane region" description="Helical" evidence="6">
    <location>
        <begin position="626"/>
        <end position="643"/>
    </location>
</feature>
<sequence length="1037" mass="113811">MLYSMERLRRILDDLSSADATLKAAGTDPLALAAAATLQAQQAAALHQAAAGSLANHALIPGLLQGMQSLAAGISTPSSTSNVPIPHQIMMQPLQQSLQLQSALLSAASNNPGPLIAGSVQSLAGQTNIPASILSNAINMAASLSNSSATNSILASSGHPSMLSVNTSSLTSSPGQPPLGGQAVPDEQGKKREIRLMKNRWEAHGSLLHDKKQLLMFLPGSFSLPPLSHTARPCMCVCACASITSHASLFVLCDHLSRFWKFYLLAFYIVTMSAGPTVNNLFPAIAQSFAVILVGYLIGLFKIIPPGEARAISELVGKLALPALLFQNLATLNLGAIDWRFMSGILIAKLSVFILTVILTLILSRKNVGKAGLFGIFTTQSNDFALGLPIGKSVTEVLQHAAYCLFADTVQALYGPVSEGDQFNYASYMYLLAPISLVIINPVGFLMMEYWKQSHKKPISFRYVPKLLFNTLKGVVLNPIVFMTATGIVYNLVVHFGVFHGRESSQRNIPHWLGGFLTTLGNAYAACALLQIGIFMVGKVKKTTGMLIIISALLIFAKTILLPIVADRVLYLILPHESGNITESRSNISTFGFLYGTFPTAPTVFVFSNQYNIATDVVSCFFNCSLYLHVCSYHAWVYLLFICARRYRSYLHVMVMHYMAALILEAVGGSLLALFTMEHQVYWQIFAFSLFFPGVLASRIWTAWIALGLTLLLYKRQQVAEKLWIPLMLSAWGVPIVVTVVMVVICTVDPSKLHDSTVDSTFLFGNVELVVSAITLLFSFIVGLFFMVASALKIMNQERNIPSTATKQNEKENYNENHTQIPNSYGSTNNFLESTRERSSKASDSSCSLQSLGGTKRVVETREEVDSRLEQTPLLQSTSSDSHKSSTMQFLLLLLFLLFSCLVGILIVLWKLISGEISGIFIGVNVLDTTTNFGQGFFVFIVFGFERHWFWMALYKRVRRILFKIESVHIPVESDLSSTVKALCLEFKQQHLAECRHAIESDKRYEDTLLIVTLGAHAQRGLTVIVVCVRVCLSVRE</sequence>
<feature type="transmembrane region" description="Helical" evidence="6">
    <location>
        <begin position="723"/>
        <end position="745"/>
    </location>
</feature>
<evidence type="ECO:0000256" key="6">
    <source>
        <dbReference type="SAM" id="Phobius"/>
    </source>
</evidence>
<feature type="region of interest" description="Disordered" evidence="5">
    <location>
        <begin position="805"/>
        <end position="827"/>
    </location>
</feature>
<feature type="transmembrane region" description="Helical" evidence="6">
    <location>
        <begin position="513"/>
        <end position="535"/>
    </location>
</feature>
<organism evidence="7 8">
    <name type="scientific">Geodia barretti</name>
    <name type="common">Barrett's horny sponge</name>
    <dbReference type="NCBI Taxonomy" id="519541"/>
    <lineage>
        <taxon>Eukaryota</taxon>
        <taxon>Metazoa</taxon>
        <taxon>Porifera</taxon>
        <taxon>Demospongiae</taxon>
        <taxon>Heteroscleromorpha</taxon>
        <taxon>Tetractinellida</taxon>
        <taxon>Astrophorina</taxon>
        <taxon>Geodiidae</taxon>
        <taxon>Geodia</taxon>
    </lineage>
</organism>
<keyword evidence="2 6" id="KW-0812">Transmembrane</keyword>
<feature type="transmembrane region" description="Helical" evidence="6">
    <location>
        <begin position="933"/>
        <end position="954"/>
    </location>
</feature>
<evidence type="ECO:0000256" key="3">
    <source>
        <dbReference type="ARBA" id="ARBA00022989"/>
    </source>
</evidence>
<dbReference type="AlphaFoldDB" id="A0AA35SZZ2"/>
<feature type="transmembrane region" description="Helical" evidence="6">
    <location>
        <begin position="428"/>
        <end position="451"/>
    </location>
</feature>
<feature type="transmembrane region" description="Helical" evidence="6">
    <location>
        <begin position="259"/>
        <end position="278"/>
    </location>
</feature>
<feature type="transmembrane region" description="Helical" evidence="6">
    <location>
        <begin position="769"/>
        <end position="792"/>
    </location>
</feature>
<evidence type="ECO:0000313" key="8">
    <source>
        <dbReference type="Proteomes" id="UP001174909"/>
    </source>
</evidence>
<dbReference type="GO" id="GO:0023051">
    <property type="term" value="P:regulation of signaling"/>
    <property type="evidence" value="ECO:0007669"/>
    <property type="project" value="TreeGrafter"/>
</dbReference>
<feature type="transmembrane region" description="Helical" evidence="6">
    <location>
        <begin position="284"/>
        <end position="303"/>
    </location>
</feature>
<dbReference type="PANTHER" id="PTHR22829:SF5">
    <property type="entry name" value="INTEGRAL MEMBRANE PROTEIN GPR155"/>
    <property type="match status" value="1"/>
</dbReference>
<dbReference type="GO" id="GO:0055085">
    <property type="term" value="P:transmembrane transport"/>
    <property type="evidence" value="ECO:0007669"/>
    <property type="project" value="InterPro"/>
</dbReference>
<dbReference type="GO" id="GO:0016020">
    <property type="term" value="C:membrane"/>
    <property type="evidence" value="ECO:0007669"/>
    <property type="project" value="UniProtKB-SubCell"/>
</dbReference>
<evidence type="ECO:0000256" key="1">
    <source>
        <dbReference type="ARBA" id="ARBA00004141"/>
    </source>
</evidence>
<reference evidence="7" key="1">
    <citation type="submission" date="2023-03" db="EMBL/GenBank/DDBJ databases">
        <authorList>
            <person name="Steffen K."/>
            <person name="Cardenas P."/>
        </authorList>
    </citation>
    <scope>NUCLEOTIDE SEQUENCE</scope>
</reference>
<dbReference type="PANTHER" id="PTHR22829">
    <property type="entry name" value="DEP DOMAIN PROTEIN"/>
    <property type="match status" value="1"/>
</dbReference>
<feature type="transmembrane region" description="Helical" evidence="6">
    <location>
        <begin position="472"/>
        <end position="493"/>
    </location>
</feature>
<accession>A0AA35SZZ2</accession>
<keyword evidence="4 6" id="KW-0472">Membrane</keyword>
<evidence type="ECO:0000256" key="5">
    <source>
        <dbReference type="SAM" id="MobiDB-lite"/>
    </source>
</evidence>
<dbReference type="Pfam" id="PF03547">
    <property type="entry name" value="Mem_trans"/>
    <property type="match status" value="1"/>
</dbReference>
<gene>
    <name evidence="7" type="ORF">GBAR_LOCUS21617</name>
</gene>
<dbReference type="EMBL" id="CASHTH010003009">
    <property type="protein sequence ID" value="CAI8038774.1"/>
    <property type="molecule type" value="Genomic_DNA"/>
</dbReference>
<dbReference type="InterPro" id="IPR004776">
    <property type="entry name" value="Mem_transp_PIN-like"/>
</dbReference>
<evidence type="ECO:0000256" key="4">
    <source>
        <dbReference type="ARBA" id="ARBA00023136"/>
    </source>
</evidence>
<feature type="transmembrane region" description="Helical" evidence="6">
    <location>
        <begin position="547"/>
        <end position="566"/>
    </location>
</feature>
<feature type="transmembrane region" description="Helical" evidence="6">
    <location>
        <begin position="655"/>
        <end position="675"/>
    </location>
</feature>
<evidence type="ECO:0000313" key="7">
    <source>
        <dbReference type="EMBL" id="CAI8038774.1"/>
    </source>
</evidence>
<dbReference type="Gene3D" id="1.20.1070.10">
    <property type="entry name" value="Rhodopsin 7-helix transmembrane proteins"/>
    <property type="match status" value="1"/>
</dbReference>